<name>A0ABS2S6X7_9PSEU</name>
<sequence length="348" mass="40457">MKDLREANPKALFFVYKDLSSTRKKASNGEVDHKHLPAGVGYWFAWKKHRDWFLRAGEEYLKYEDYDEHWQMDVGIDAYRECWFDNVLKEIKEFRKSDVKFDGIYMDNALVAADAYHPGKFPTKYPKHPDMHKVYETALVDLRKKFDGTGLKVVANMSGAREHTGVWNRYMKHLDGGFDEWWIALGEDKEGKPVLLHDYGKGWPRQVAEIKDNEQAGKITWVQPHFARNKAQPLWYAVASYFLAVQGEAAITEIDKMDEHNKLPPERDFYKWDLGAAEGSYEKMKDYQGLYCRRFKNGLVIVNPKDPKDSKNKPVKVQLGGTYYDEKKNKVTEVTLPSTSGTVLRKKP</sequence>
<dbReference type="EMBL" id="JAFBCL010000001">
    <property type="protein sequence ID" value="MBM7811725.1"/>
    <property type="molecule type" value="Genomic_DNA"/>
</dbReference>
<dbReference type="Pfam" id="PF14885">
    <property type="entry name" value="GHL15"/>
    <property type="match status" value="1"/>
</dbReference>
<accession>A0ABS2S6X7</accession>
<gene>
    <name evidence="1" type="ORF">JOE68_002590</name>
</gene>
<evidence type="ECO:0000313" key="1">
    <source>
        <dbReference type="EMBL" id="MBM7811725.1"/>
    </source>
</evidence>
<dbReference type="Proteomes" id="UP001195724">
    <property type="component" value="Unassembled WGS sequence"/>
</dbReference>
<keyword evidence="2" id="KW-1185">Reference proteome</keyword>
<proteinExistence type="predicted"/>
<evidence type="ECO:0000313" key="2">
    <source>
        <dbReference type="Proteomes" id="UP001195724"/>
    </source>
</evidence>
<reference evidence="1 2" key="1">
    <citation type="submission" date="2021-01" db="EMBL/GenBank/DDBJ databases">
        <title>Sequencing the genomes of 1000 actinobacteria strains.</title>
        <authorList>
            <person name="Klenk H.-P."/>
        </authorList>
    </citation>
    <scope>NUCLEOTIDE SEQUENCE [LARGE SCALE GENOMIC DNA]</scope>
    <source>
        <strain evidence="1 2">DSM 44581</strain>
    </source>
</reference>
<comment type="caution">
    <text evidence="1">The sequence shown here is derived from an EMBL/GenBank/DDBJ whole genome shotgun (WGS) entry which is preliminary data.</text>
</comment>
<protein>
    <submittedName>
        <fullName evidence="1">Uncharacterized protein</fullName>
    </submittedName>
</protein>
<dbReference type="InterPro" id="IPR029455">
    <property type="entry name" value="GHL15"/>
</dbReference>
<dbReference type="RefSeq" id="WP_204842580.1">
    <property type="nucleotide sequence ID" value="NZ_JAFBCL010000001.1"/>
</dbReference>
<organism evidence="1 2">
    <name type="scientific">Saccharothrix algeriensis</name>
    <dbReference type="NCBI Taxonomy" id="173560"/>
    <lineage>
        <taxon>Bacteria</taxon>
        <taxon>Bacillati</taxon>
        <taxon>Actinomycetota</taxon>
        <taxon>Actinomycetes</taxon>
        <taxon>Pseudonocardiales</taxon>
        <taxon>Pseudonocardiaceae</taxon>
        <taxon>Saccharothrix</taxon>
    </lineage>
</organism>